<dbReference type="InterPro" id="IPR000847">
    <property type="entry name" value="LysR_HTH_N"/>
</dbReference>
<organism evidence="6 7">
    <name type="scientific">Candidatus Vagococcus giribetii</name>
    <dbReference type="NCBI Taxonomy" id="2230876"/>
    <lineage>
        <taxon>Bacteria</taxon>
        <taxon>Bacillati</taxon>
        <taxon>Bacillota</taxon>
        <taxon>Bacilli</taxon>
        <taxon>Lactobacillales</taxon>
        <taxon>Enterococcaceae</taxon>
        <taxon>Vagococcus</taxon>
    </lineage>
</organism>
<dbReference type="SUPFAM" id="SSF53850">
    <property type="entry name" value="Periplasmic binding protein-like II"/>
    <property type="match status" value="1"/>
</dbReference>
<dbReference type="SUPFAM" id="SSF46785">
    <property type="entry name" value="Winged helix' DNA-binding domain"/>
    <property type="match status" value="1"/>
</dbReference>
<evidence type="ECO:0000256" key="3">
    <source>
        <dbReference type="ARBA" id="ARBA00023125"/>
    </source>
</evidence>
<dbReference type="InterPro" id="IPR050950">
    <property type="entry name" value="HTH-type_LysR_regulators"/>
</dbReference>
<dbReference type="PROSITE" id="PS50931">
    <property type="entry name" value="HTH_LYSR"/>
    <property type="match status" value="1"/>
</dbReference>
<evidence type="ECO:0000313" key="6">
    <source>
        <dbReference type="EMBL" id="MBO0476024.1"/>
    </source>
</evidence>
<dbReference type="RefSeq" id="WP_206964888.1">
    <property type="nucleotide sequence ID" value="NZ_JAFLVX010000009.1"/>
</dbReference>
<feature type="domain" description="HTH lysR-type" evidence="5">
    <location>
        <begin position="1"/>
        <end position="60"/>
    </location>
</feature>
<protein>
    <submittedName>
        <fullName evidence="6">LysR family transcriptional regulator</fullName>
    </submittedName>
</protein>
<dbReference type="InterPro" id="IPR036390">
    <property type="entry name" value="WH_DNA-bd_sf"/>
</dbReference>
<dbReference type="Gene3D" id="3.40.190.290">
    <property type="match status" value="1"/>
</dbReference>
<accession>A0ABS3HQK0</accession>
<comment type="similarity">
    <text evidence="1">Belongs to the LysR transcriptional regulatory family.</text>
</comment>
<proteinExistence type="inferred from homology"/>
<evidence type="ECO:0000313" key="7">
    <source>
        <dbReference type="Proteomes" id="UP000664857"/>
    </source>
</evidence>
<dbReference type="PANTHER" id="PTHR30419">
    <property type="entry name" value="HTH-TYPE TRANSCRIPTIONAL REGULATOR YBHD"/>
    <property type="match status" value="1"/>
</dbReference>
<keyword evidence="3" id="KW-0238">DNA-binding</keyword>
<dbReference type="Proteomes" id="UP000664857">
    <property type="component" value="Unassembled WGS sequence"/>
</dbReference>
<dbReference type="Pfam" id="PF03466">
    <property type="entry name" value="LysR_substrate"/>
    <property type="match status" value="1"/>
</dbReference>
<evidence type="ECO:0000256" key="4">
    <source>
        <dbReference type="ARBA" id="ARBA00023163"/>
    </source>
</evidence>
<evidence type="ECO:0000259" key="5">
    <source>
        <dbReference type="PROSITE" id="PS50931"/>
    </source>
</evidence>
<dbReference type="Pfam" id="PF00126">
    <property type="entry name" value="HTH_1"/>
    <property type="match status" value="1"/>
</dbReference>
<comment type="caution">
    <text evidence="6">The sequence shown here is derived from an EMBL/GenBank/DDBJ whole genome shotgun (WGS) entry which is preliminary data.</text>
</comment>
<sequence>MKSTLKQLKYIYTVLVTENISRAAEKCFVSQPAMSQAVQEFEAEHELLLFERVGKKLKITPQGMELKKELAVFLLAAQDFQDKLNELKDDNRGKVRVGIPPVTLSVYFYDILSNFMLMNPDIELDIVEVGANRLINDLLHGEIELAVLIEPFDNDLCKKISLIESTFSLVINKDNPLSHKKVEDITELANHPLVTLNKDFQLYDVITTAFKKRGAEPNIVFTSKQWDLLINMVRHNVDTISILPTPIVEQYSHPQLISYPISLDRNWEILLVERKSLNKTISNKKFIDFVTKWFDKKLD</sequence>
<keyword evidence="2" id="KW-0805">Transcription regulation</keyword>
<dbReference type="InterPro" id="IPR036388">
    <property type="entry name" value="WH-like_DNA-bd_sf"/>
</dbReference>
<evidence type="ECO:0000256" key="1">
    <source>
        <dbReference type="ARBA" id="ARBA00009437"/>
    </source>
</evidence>
<dbReference type="Gene3D" id="1.10.10.10">
    <property type="entry name" value="Winged helix-like DNA-binding domain superfamily/Winged helix DNA-binding domain"/>
    <property type="match status" value="1"/>
</dbReference>
<dbReference type="EMBL" id="JAFLVX010000009">
    <property type="protein sequence ID" value="MBO0476024.1"/>
    <property type="molecule type" value="Genomic_DNA"/>
</dbReference>
<gene>
    <name evidence="6" type="ORF">DOK76_03010</name>
</gene>
<keyword evidence="4" id="KW-0804">Transcription</keyword>
<reference evidence="6 7" key="1">
    <citation type="submission" date="2021-03" db="EMBL/GenBank/DDBJ databases">
        <title>Enterococcal diversity collection.</title>
        <authorList>
            <person name="Gilmore M.S."/>
            <person name="Schwartzman J."/>
            <person name="Van Tyne D."/>
            <person name="Martin M."/>
            <person name="Earl A.M."/>
            <person name="Manson A.L."/>
            <person name="Straub T."/>
            <person name="Salamzade R."/>
            <person name="Saavedra J."/>
            <person name="Lebreton F."/>
            <person name="Prichula J."/>
            <person name="Schaufler K."/>
            <person name="Gaca A."/>
            <person name="Sgardioli B."/>
            <person name="Wagenaar J."/>
            <person name="Strong T."/>
        </authorList>
    </citation>
    <scope>NUCLEOTIDE SEQUENCE [LARGE SCALE GENOMIC DNA]</scope>
    <source>
        <strain evidence="6 7">DIV0080</strain>
    </source>
</reference>
<dbReference type="InterPro" id="IPR005119">
    <property type="entry name" value="LysR_subst-bd"/>
</dbReference>
<keyword evidence="7" id="KW-1185">Reference proteome</keyword>
<dbReference type="PANTHER" id="PTHR30419:SF8">
    <property type="entry name" value="NITROGEN ASSIMILATION TRANSCRIPTIONAL ACTIVATOR-RELATED"/>
    <property type="match status" value="1"/>
</dbReference>
<name>A0ABS3HQK0_9ENTE</name>
<evidence type="ECO:0000256" key="2">
    <source>
        <dbReference type="ARBA" id="ARBA00023015"/>
    </source>
</evidence>